<dbReference type="GO" id="GO:0000976">
    <property type="term" value="F:transcription cis-regulatory region binding"/>
    <property type="evidence" value="ECO:0007669"/>
    <property type="project" value="TreeGrafter"/>
</dbReference>
<keyword evidence="1" id="KW-0805">Transcription regulation</keyword>
<dbReference type="AlphaFoldDB" id="A0A8J4DIA5"/>
<gene>
    <name evidence="5" type="ORF">Sya03_22440</name>
</gene>
<organism evidence="5 6">
    <name type="scientific">Spirilliplanes yamanashiensis</name>
    <dbReference type="NCBI Taxonomy" id="42233"/>
    <lineage>
        <taxon>Bacteria</taxon>
        <taxon>Bacillati</taxon>
        <taxon>Actinomycetota</taxon>
        <taxon>Actinomycetes</taxon>
        <taxon>Micromonosporales</taxon>
        <taxon>Micromonosporaceae</taxon>
        <taxon>Spirilliplanes</taxon>
    </lineage>
</organism>
<dbReference type="InterPro" id="IPR028082">
    <property type="entry name" value="Peripla_BP_I"/>
</dbReference>
<reference evidence="5" key="1">
    <citation type="submission" date="2021-01" db="EMBL/GenBank/DDBJ databases">
        <title>Whole genome shotgun sequence of Spirilliplanes yamanashiensis NBRC 15828.</title>
        <authorList>
            <person name="Komaki H."/>
            <person name="Tamura T."/>
        </authorList>
    </citation>
    <scope>NUCLEOTIDE SEQUENCE</scope>
    <source>
        <strain evidence="5">NBRC 15828</strain>
    </source>
</reference>
<dbReference type="Pfam" id="PF13377">
    <property type="entry name" value="Peripla_BP_3"/>
    <property type="match status" value="1"/>
</dbReference>
<evidence type="ECO:0000313" key="5">
    <source>
        <dbReference type="EMBL" id="GIJ02892.1"/>
    </source>
</evidence>
<dbReference type="CDD" id="cd06267">
    <property type="entry name" value="PBP1_LacI_sugar_binding-like"/>
    <property type="match status" value="1"/>
</dbReference>
<dbReference type="PANTHER" id="PTHR30146:SF153">
    <property type="entry name" value="LACTOSE OPERON REPRESSOR"/>
    <property type="match status" value="1"/>
</dbReference>
<evidence type="ECO:0000313" key="6">
    <source>
        <dbReference type="Proteomes" id="UP000652013"/>
    </source>
</evidence>
<dbReference type="InterPro" id="IPR010982">
    <property type="entry name" value="Lambda_DNA-bd_dom_sf"/>
</dbReference>
<evidence type="ECO:0000256" key="3">
    <source>
        <dbReference type="ARBA" id="ARBA00023163"/>
    </source>
</evidence>
<name>A0A8J4DIA5_9ACTN</name>
<dbReference type="PANTHER" id="PTHR30146">
    <property type="entry name" value="LACI-RELATED TRANSCRIPTIONAL REPRESSOR"/>
    <property type="match status" value="1"/>
</dbReference>
<sequence>MAATPGRRVTSADVARQAGLSRATVSYVLNNTPHQSIPEETRQRVLTAAAQLGYSPSAAARALRSGRSDVVLCLLPDWPVGPEVGALLTNLSTALAARGLTFVIHPVIPGDRPVAEIWKAITPAAVLAFEELSDSDVAAMRGAGVASVVALLGSSRRQRRELEVSQQRVGRMQAEHLAATGHTRLGYAYPDDARLRHFAEPRLEGVRTACAELGLDAPLVQVVPLDAPDAAAAVRRWRDNRIGGVCAYNDEVALALLAGLREHGLAAPADLAVIGVDDIPVARLADPPLTTVTTDQNAVAAHLAATVVAVVAGEPQPRPPGSDIVTVTRRGSA</sequence>
<protein>
    <submittedName>
        <fullName evidence="5">LacI family transcriptional regulator</fullName>
    </submittedName>
</protein>
<dbReference type="Proteomes" id="UP000652013">
    <property type="component" value="Unassembled WGS sequence"/>
</dbReference>
<dbReference type="PROSITE" id="PS50932">
    <property type="entry name" value="HTH_LACI_2"/>
    <property type="match status" value="1"/>
</dbReference>
<evidence type="ECO:0000256" key="1">
    <source>
        <dbReference type="ARBA" id="ARBA00023015"/>
    </source>
</evidence>
<dbReference type="Pfam" id="PF00356">
    <property type="entry name" value="LacI"/>
    <property type="match status" value="1"/>
</dbReference>
<dbReference type="RefSeq" id="WP_203938179.1">
    <property type="nucleotide sequence ID" value="NZ_BOOY01000016.1"/>
</dbReference>
<evidence type="ECO:0000259" key="4">
    <source>
        <dbReference type="PROSITE" id="PS50932"/>
    </source>
</evidence>
<keyword evidence="6" id="KW-1185">Reference proteome</keyword>
<dbReference type="InterPro" id="IPR000843">
    <property type="entry name" value="HTH_LacI"/>
</dbReference>
<feature type="domain" description="HTH lacI-type" evidence="4">
    <location>
        <begin position="9"/>
        <end position="65"/>
    </location>
</feature>
<evidence type="ECO:0000256" key="2">
    <source>
        <dbReference type="ARBA" id="ARBA00023125"/>
    </source>
</evidence>
<dbReference type="SMART" id="SM00354">
    <property type="entry name" value="HTH_LACI"/>
    <property type="match status" value="1"/>
</dbReference>
<proteinExistence type="predicted"/>
<dbReference type="Gene3D" id="3.40.50.2300">
    <property type="match status" value="2"/>
</dbReference>
<dbReference type="InterPro" id="IPR046335">
    <property type="entry name" value="LacI/GalR-like_sensor"/>
</dbReference>
<dbReference type="SUPFAM" id="SSF47413">
    <property type="entry name" value="lambda repressor-like DNA-binding domains"/>
    <property type="match status" value="1"/>
</dbReference>
<dbReference type="Gene3D" id="1.10.260.40">
    <property type="entry name" value="lambda repressor-like DNA-binding domains"/>
    <property type="match status" value="1"/>
</dbReference>
<comment type="caution">
    <text evidence="5">The sequence shown here is derived from an EMBL/GenBank/DDBJ whole genome shotgun (WGS) entry which is preliminary data.</text>
</comment>
<dbReference type="SUPFAM" id="SSF53822">
    <property type="entry name" value="Periplasmic binding protein-like I"/>
    <property type="match status" value="1"/>
</dbReference>
<keyword evidence="3" id="KW-0804">Transcription</keyword>
<dbReference type="EMBL" id="BOOY01000016">
    <property type="protein sequence ID" value="GIJ02892.1"/>
    <property type="molecule type" value="Genomic_DNA"/>
</dbReference>
<accession>A0A8J4DIA5</accession>
<keyword evidence="2" id="KW-0238">DNA-binding</keyword>
<dbReference type="CDD" id="cd01392">
    <property type="entry name" value="HTH_LacI"/>
    <property type="match status" value="1"/>
</dbReference>
<dbReference type="GO" id="GO:0003700">
    <property type="term" value="F:DNA-binding transcription factor activity"/>
    <property type="evidence" value="ECO:0007669"/>
    <property type="project" value="TreeGrafter"/>
</dbReference>